<comment type="caution">
    <text evidence="1">The sequence shown here is derived from an EMBL/GenBank/DDBJ whole genome shotgun (WGS) entry which is preliminary data.</text>
</comment>
<evidence type="ECO:0008006" key="3">
    <source>
        <dbReference type="Google" id="ProtNLM"/>
    </source>
</evidence>
<gene>
    <name evidence="1" type="ORF">QFW77_03020</name>
</gene>
<dbReference type="EMBL" id="JARXRM010000014">
    <property type="protein sequence ID" value="MDH5821966.1"/>
    <property type="molecule type" value="Genomic_DNA"/>
</dbReference>
<dbReference type="Proteomes" id="UP001156940">
    <property type="component" value="Unassembled WGS sequence"/>
</dbReference>
<proteinExistence type="predicted"/>
<keyword evidence="2" id="KW-1185">Reference proteome</keyword>
<dbReference type="SUPFAM" id="SSF50494">
    <property type="entry name" value="Trypsin-like serine proteases"/>
    <property type="match status" value="1"/>
</dbReference>
<dbReference type="RefSeq" id="WP_280572797.1">
    <property type="nucleotide sequence ID" value="NZ_JARXRM010000014.1"/>
</dbReference>
<evidence type="ECO:0000313" key="2">
    <source>
        <dbReference type="Proteomes" id="UP001156940"/>
    </source>
</evidence>
<accession>A0ABT6J565</accession>
<protein>
    <recommendedName>
        <fullName evidence="3">Trypsin-like peptidase</fullName>
    </recommendedName>
</protein>
<organism evidence="1 2">
    <name type="scientific">Luteimonas endophytica</name>
    <dbReference type="NCBI Taxonomy" id="3042023"/>
    <lineage>
        <taxon>Bacteria</taxon>
        <taxon>Pseudomonadati</taxon>
        <taxon>Pseudomonadota</taxon>
        <taxon>Gammaproteobacteria</taxon>
        <taxon>Lysobacterales</taxon>
        <taxon>Lysobacteraceae</taxon>
        <taxon>Luteimonas</taxon>
    </lineage>
</organism>
<reference evidence="1 2" key="1">
    <citation type="submission" date="2023-04" db="EMBL/GenBank/DDBJ databases">
        <title>Luteimonas endophyticus RD2P54.</title>
        <authorList>
            <person name="Sun J.-Q."/>
        </authorList>
    </citation>
    <scope>NUCLEOTIDE SEQUENCE [LARGE SCALE GENOMIC DNA]</scope>
    <source>
        <strain evidence="1 2">RD2P54</strain>
    </source>
</reference>
<dbReference type="InterPro" id="IPR009003">
    <property type="entry name" value="Peptidase_S1_PA"/>
</dbReference>
<name>A0ABT6J565_9GAMM</name>
<sequence>MSSVVRPMHFQRFELPFKGVLLRCLNEQRQPLKTGSGFIRREGSDLFLYTCWHVVTGYDKNDLRVGHRLPDRAYIEINMQDAQQQQPGVTTVGGLQSVILPLYDTTATPKRPLWYQDNRHIPNADLNAIQLFVPFWHDAVKIKLPSDLRVTEMQVIDESNVFPGITNLTVGDKLYVVGYPYGFSAFGAEQPTPVVLTRHVAATLFGGRMQEALLDGSGAPAMSGGPVFVERESNIYLLGMYTGLIYPDHVIDANERVTALGTCSNMTLALWGHLPFVQDPSES</sequence>
<evidence type="ECO:0000313" key="1">
    <source>
        <dbReference type="EMBL" id="MDH5821966.1"/>
    </source>
</evidence>